<sequence>MAVKKKPAAAKPNKEENAQLAKRLARADVTVNAVWALLDSLLADDGLAAQPLAEKYAQMSGVYFRKIRNGRVLSLTDYAIAVDLCTAARRALRSLDDSLQFADHPRGETLRSVAEQAHQVLMEHYHLSTKPGRPLPP</sequence>
<dbReference type="RefSeq" id="WP_120809667.1">
    <property type="nucleotide sequence ID" value="NZ_RBID01000011.1"/>
</dbReference>
<protein>
    <submittedName>
        <fullName evidence="1">Uncharacterized protein</fullName>
    </submittedName>
</protein>
<evidence type="ECO:0000313" key="2">
    <source>
        <dbReference type="Proteomes" id="UP000279384"/>
    </source>
</evidence>
<name>A0A495BHZ2_VOGIN</name>
<comment type="caution">
    <text evidence="1">The sequence shown here is derived from an EMBL/GenBank/DDBJ whole genome shotgun (WGS) entry which is preliminary data.</text>
</comment>
<organism evidence="1 2">
    <name type="scientific">Vogesella indigofera</name>
    <name type="common">Pseudomonas indigofera</name>
    <dbReference type="NCBI Taxonomy" id="45465"/>
    <lineage>
        <taxon>Bacteria</taxon>
        <taxon>Pseudomonadati</taxon>
        <taxon>Pseudomonadota</taxon>
        <taxon>Betaproteobacteria</taxon>
        <taxon>Neisseriales</taxon>
        <taxon>Chromobacteriaceae</taxon>
        <taxon>Vogesella</taxon>
    </lineage>
</organism>
<dbReference type="Proteomes" id="UP000279384">
    <property type="component" value="Unassembled WGS sequence"/>
</dbReference>
<reference evidence="1 2" key="1">
    <citation type="submission" date="2018-10" db="EMBL/GenBank/DDBJ databases">
        <title>Genomic Encyclopedia of Type Strains, Phase IV (KMG-IV): sequencing the most valuable type-strain genomes for metagenomic binning, comparative biology and taxonomic classification.</title>
        <authorList>
            <person name="Goeker M."/>
        </authorList>
    </citation>
    <scope>NUCLEOTIDE SEQUENCE [LARGE SCALE GENOMIC DNA]</scope>
    <source>
        <strain evidence="1 2">DSM 3303</strain>
    </source>
</reference>
<dbReference type="AlphaFoldDB" id="A0A495BHZ2"/>
<evidence type="ECO:0000313" key="1">
    <source>
        <dbReference type="EMBL" id="RKQ60974.1"/>
    </source>
</evidence>
<gene>
    <name evidence="1" type="ORF">C8E02_0739</name>
</gene>
<dbReference type="EMBL" id="RBID01000011">
    <property type="protein sequence ID" value="RKQ60974.1"/>
    <property type="molecule type" value="Genomic_DNA"/>
</dbReference>
<accession>A0A495BHZ2</accession>
<proteinExistence type="predicted"/>